<dbReference type="STRING" id="29539.SAMN02745716_0417"/>
<dbReference type="InterPro" id="IPR035959">
    <property type="entry name" value="RutC-like_sf"/>
</dbReference>
<dbReference type="PANTHER" id="PTHR11803:SF58">
    <property type="entry name" value="PROTEIN HMF1-RELATED"/>
    <property type="match status" value="1"/>
</dbReference>
<reference evidence="3" key="1">
    <citation type="submission" date="2016-10" db="EMBL/GenBank/DDBJ databases">
        <authorList>
            <person name="Varghese N."/>
            <person name="Submissions S."/>
        </authorList>
    </citation>
    <scope>NUCLEOTIDE SEQUENCE [LARGE SCALE GENOMIC DNA]</scope>
    <source>
        <strain evidence="3">ATCC 35263</strain>
    </source>
</reference>
<dbReference type="InterPro" id="IPR006056">
    <property type="entry name" value="RidA"/>
</dbReference>
<dbReference type="PANTHER" id="PTHR11803">
    <property type="entry name" value="2-IMINOBUTANOATE/2-IMINOPROPANOATE DEAMINASE RIDA"/>
    <property type="match status" value="1"/>
</dbReference>
<comment type="similarity">
    <text evidence="1">Belongs to the RutC family.</text>
</comment>
<sequence length="131" mass="13744">MSEIRKIATDAAPAAIGPYTQAIVHGGVLYCSGQIALDPQSGELVKSDVEGQTRRCLENLEAVCRAAGTTLARALRITIYATDLARFAAINSAYEGFFAEIGGQPPARVTVGVAELPRGADVEIDAIVALR</sequence>
<dbReference type="Gene3D" id="3.30.1330.40">
    <property type="entry name" value="RutC-like"/>
    <property type="match status" value="1"/>
</dbReference>
<dbReference type="Pfam" id="PF01042">
    <property type="entry name" value="Ribonuc_L-PSP"/>
    <property type="match status" value="1"/>
</dbReference>
<dbReference type="Proteomes" id="UP000222056">
    <property type="component" value="Unassembled WGS sequence"/>
</dbReference>
<organism evidence="2 3">
    <name type="scientific">Thermoleophilum album</name>
    <dbReference type="NCBI Taxonomy" id="29539"/>
    <lineage>
        <taxon>Bacteria</taxon>
        <taxon>Bacillati</taxon>
        <taxon>Actinomycetota</taxon>
        <taxon>Thermoleophilia</taxon>
        <taxon>Thermoleophilales</taxon>
        <taxon>Thermoleophilaceae</taxon>
        <taxon>Thermoleophilum</taxon>
    </lineage>
</organism>
<dbReference type="NCBIfam" id="TIGR00004">
    <property type="entry name" value="Rid family detoxifying hydrolase"/>
    <property type="match status" value="1"/>
</dbReference>
<dbReference type="CDD" id="cd00448">
    <property type="entry name" value="YjgF_YER057c_UK114_family"/>
    <property type="match status" value="1"/>
</dbReference>
<keyword evidence="3" id="KW-1185">Reference proteome</keyword>
<dbReference type="GO" id="GO:0019239">
    <property type="term" value="F:deaminase activity"/>
    <property type="evidence" value="ECO:0007669"/>
    <property type="project" value="TreeGrafter"/>
</dbReference>
<evidence type="ECO:0000313" key="3">
    <source>
        <dbReference type="Proteomes" id="UP000222056"/>
    </source>
</evidence>
<dbReference type="FunFam" id="3.30.1330.40:FF:000001">
    <property type="entry name" value="L-PSP family endoribonuclease"/>
    <property type="match status" value="1"/>
</dbReference>
<dbReference type="InterPro" id="IPR019897">
    <property type="entry name" value="RidA_CS"/>
</dbReference>
<accession>A0A1H6FI96</accession>
<name>A0A1H6FI96_THEAL</name>
<dbReference type="GO" id="GO:0005829">
    <property type="term" value="C:cytosol"/>
    <property type="evidence" value="ECO:0007669"/>
    <property type="project" value="TreeGrafter"/>
</dbReference>
<dbReference type="RefSeq" id="WP_093115782.1">
    <property type="nucleotide sequence ID" value="NZ_FNWJ01000001.1"/>
</dbReference>
<dbReference type="OrthoDB" id="8684161at2"/>
<evidence type="ECO:0000256" key="1">
    <source>
        <dbReference type="ARBA" id="ARBA00010552"/>
    </source>
</evidence>
<dbReference type="PROSITE" id="PS01094">
    <property type="entry name" value="UPF0076"/>
    <property type="match status" value="1"/>
</dbReference>
<proteinExistence type="inferred from homology"/>
<protein>
    <submittedName>
        <fullName evidence="2">2-iminobutanoate/2-iminopropanoate deaminase</fullName>
    </submittedName>
</protein>
<dbReference type="EMBL" id="FNWJ01000001">
    <property type="protein sequence ID" value="SEH10556.1"/>
    <property type="molecule type" value="Genomic_DNA"/>
</dbReference>
<dbReference type="SUPFAM" id="SSF55298">
    <property type="entry name" value="YjgF-like"/>
    <property type="match status" value="1"/>
</dbReference>
<dbReference type="InterPro" id="IPR006175">
    <property type="entry name" value="YjgF/YER057c/UK114"/>
</dbReference>
<gene>
    <name evidence="2" type="ORF">SAMN02745716_0417</name>
</gene>
<evidence type="ECO:0000313" key="2">
    <source>
        <dbReference type="EMBL" id="SEH10556.1"/>
    </source>
</evidence>
<dbReference type="AlphaFoldDB" id="A0A1H6FI96"/>